<keyword evidence="3" id="KW-1185">Reference proteome</keyword>
<dbReference type="Pfam" id="PF06013">
    <property type="entry name" value="WXG100"/>
    <property type="match status" value="1"/>
</dbReference>
<dbReference type="RefSeq" id="WP_215918049.1">
    <property type="nucleotide sequence ID" value="NZ_JAHKNI010000005.1"/>
</dbReference>
<dbReference type="Gene3D" id="1.10.287.1060">
    <property type="entry name" value="ESAT-6-like"/>
    <property type="match status" value="1"/>
</dbReference>
<accession>A0ABS6AYP8</accession>
<evidence type="ECO:0000313" key="3">
    <source>
        <dbReference type="Proteomes" id="UP000733379"/>
    </source>
</evidence>
<dbReference type="SUPFAM" id="SSF140453">
    <property type="entry name" value="EsxAB dimer-like"/>
    <property type="match status" value="1"/>
</dbReference>
<name>A0ABS6AYP8_9NOCA</name>
<dbReference type="EMBL" id="JAHKNI010000005">
    <property type="protein sequence ID" value="MBU3063129.1"/>
    <property type="molecule type" value="Genomic_DNA"/>
</dbReference>
<dbReference type="InterPro" id="IPR036689">
    <property type="entry name" value="ESAT-6-like_sf"/>
</dbReference>
<gene>
    <name evidence="2" type="ORF">KO481_16535</name>
</gene>
<dbReference type="InterPro" id="IPR010310">
    <property type="entry name" value="T7SS_ESAT-6-like"/>
</dbReference>
<reference evidence="2 3" key="1">
    <citation type="submission" date="2021-06" db="EMBL/GenBank/DDBJ databases">
        <title>Actinomycetes sequencing.</title>
        <authorList>
            <person name="Shan Q."/>
        </authorList>
    </citation>
    <scope>NUCLEOTIDE SEQUENCE [LARGE SCALE GENOMIC DNA]</scope>
    <source>
        <strain evidence="2 3">NEAU-G5</strain>
    </source>
</reference>
<protein>
    <recommendedName>
        <fullName evidence="1">ESAT-6-like protein</fullName>
    </recommendedName>
</protein>
<evidence type="ECO:0000313" key="2">
    <source>
        <dbReference type="EMBL" id="MBU3063129.1"/>
    </source>
</evidence>
<evidence type="ECO:0000256" key="1">
    <source>
        <dbReference type="RuleBase" id="RU362001"/>
    </source>
</evidence>
<comment type="similarity">
    <text evidence="1">Belongs to the WXG100 family.</text>
</comment>
<dbReference type="NCBIfam" id="TIGR03930">
    <property type="entry name" value="WXG100_ESAT6"/>
    <property type="match status" value="1"/>
</dbReference>
<proteinExistence type="inferred from homology"/>
<dbReference type="Proteomes" id="UP000733379">
    <property type="component" value="Unassembled WGS sequence"/>
</dbReference>
<sequence length="97" mass="10993">MNDTPYRVDLAELQDLIDEAKRLDTQIEARVDAIRRQVEQLHVQWTGAAATGHQQFVDRWTTDTAAMREALTTLQAALTRAHGNYSGAVDVNKEMWP</sequence>
<comment type="caution">
    <text evidence="2">The sequence shown here is derived from an EMBL/GenBank/DDBJ whole genome shotgun (WGS) entry which is preliminary data.</text>
</comment>
<organism evidence="2 3">
    <name type="scientific">Nocardia albiluteola</name>
    <dbReference type="NCBI Taxonomy" id="2842303"/>
    <lineage>
        <taxon>Bacteria</taxon>
        <taxon>Bacillati</taxon>
        <taxon>Actinomycetota</taxon>
        <taxon>Actinomycetes</taxon>
        <taxon>Mycobacteriales</taxon>
        <taxon>Nocardiaceae</taxon>
        <taxon>Nocardia</taxon>
    </lineage>
</organism>